<sequence length="118" mass="13403">MGGVEHVMEEVTVKYDWIYVAEVDINGTCFFNEQCEIRVQQTECKDARCSCRFEMVASFNNKLNKYECARGSLTVKTQSRQSVVKCPSRQMSSSTSGEALRSTQPQCEIRSVIKLQTT</sequence>
<dbReference type="Pfam" id="PF01683">
    <property type="entry name" value="EB"/>
    <property type="match status" value="1"/>
</dbReference>
<evidence type="ECO:0000259" key="1">
    <source>
        <dbReference type="Pfam" id="PF01683"/>
    </source>
</evidence>
<keyword evidence="3" id="KW-1185">Reference proteome</keyword>
<organism evidence="2 3">
    <name type="scientific">Ranatra chinensis</name>
    <dbReference type="NCBI Taxonomy" id="642074"/>
    <lineage>
        <taxon>Eukaryota</taxon>
        <taxon>Metazoa</taxon>
        <taxon>Ecdysozoa</taxon>
        <taxon>Arthropoda</taxon>
        <taxon>Hexapoda</taxon>
        <taxon>Insecta</taxon>
        <taxon>Pterygota</taxon>
        <taxon>Neoptera</taxon>
        <taxon>Paraneoptera</taxon>
        <taxon>Hemiptera</taxon>
        <taxon>Heteroptera</taxon>
        <taxon>Panheteroptera</taxon>
        <taxon>Nepomorpha</taxon>
        <taxon>Nepidae</taxon>
        <taxon>Ranatrinae</taxon>
        <taxon>Ranatra</taxon>
    </lineage>
</organism>
<accession>A0ABD0ZJI9</accession>
<dbReference type="AlphaFoldDB" id="A0ABD0ZJI9"/>
<dbReference type="InterPro" id="IPR006149">
    <property type="entry name" value="EB_dom"/>
</dbReference>
<gene>
    <name evidence="2" type="ORF">AAG570_000861</name>
</gene>
<reference evidence="2 3" key="1">
    <citation type="submission" date="2024-07" db="EMBL/GenBank/DDBJ databases">
        <title>Chromosome-level genome assembly of the water stick insect Ranatra chinensis (Heteroptera: Nepidae).</title>
        <authorList>
            <person name="Liu X."/>
        </authorList>
    </citation>
    <scope>NUCLEOTIDE SEQUENCE [LARGE SCALE GENOMIC DNA]</scope>
    <source>
        <strain evidence="2">Cailab_2021Rc</strain>
        <tissue evidence="2">Muscle</tissue>
    </source>
</reference>
<name>A0ABD0ZJI9_9HEMI</name>
<proteinExistence type="predicted"/>
<feature type="domain" description="EB" evidence="1">
    <location>
        <begin position="21"/>
        <end position="58"/>
    </location>
</feature>
<dbReference type="EMBL" id="JBFDAA010000001">
    <property type="protein sequence ID" value="KAL1140933.1"/>
    <property type="molecule type" value="Genomic_DNA"/>
</dbReference>
<protein>
    <recommendedName>
        <fullName evidence="1">EB domain-containing protein</fullName>
    </recommendedName>
</protein>
<evidence type="ECO:0000313" key="3">
    <source>
        <dbReference type="Proteomes" id="UP001558652"/>
    </source>
</evidence>
<dbReference type="Proteomes" id="UP001558652">
    <property type="component" value="Unassembled WGS sequence"/>
</dbReference>
<evidence type="ECO:0000313" key="2">
    <source>
        <dbReference type="EMBL" id="KAL1140933.1"/>
    </source>
</evidence>
<comment type="caution">
    <text evidence="2">The sequence shown here is derived from an EMBL/GenBank/DDBJ whole genome shotgun (WGS) entry which is preliminary data.</text>
</comment>